<gene>
    <name evidence="2" type="ORF">LTR09_001725</name>
</gene>
<protein>
    <submittedName>
        <fullName evidence="2">Uncharacterized protein</fullName>
    </submittedName>
</protein>
<organism evidence="2 3">
    <name type="scientific">Extremus antarcticus</name>
    <dbReference type="NCBI Taxonomy" id="702011"/>
    <lineage>
        <taxon>Eukaryota</taxon>
        <taxon>Fungi</taxon>
        <taxon>Dikarya</taxon>
        <taxon>Ascomycota</taxon>
        <taxon>Pezizomycotina</taxon>
        <taxon>Dothideomycetes</taxon>
        <taxon>Dothideomycetidae</taxon>
        <taxon>Mycosphaerellales</taxon>
        <taxon>Extremaceae</taxon>
        <taxon>Extremus</taxon>
    </lineage>
</organism>
<feature type="compositionally biased region" description="Polar residues" evidence="1">
    <location>
        <begin position="131"/>
        <end position="145"/>
    </location>
</feature>
<evidence type="ECO:0000256" key="1">
    <source>
        <dbReference type="SAM" id="MobiDB-lite"/>
    </source>
</evidence>
<evidence type="ECO:0000313" key="2">
    <source>
        <dbReference type="EMBL" id="KAK3057541.1"/>
    </source>
</evidence>
<feature type="region of interest" description="Disordered" evidence="1">
    <location>
        <begin position="121"/>
        <end position="159"/>
    </location>
</feature>
<feature type="compositionally biased region" description="Basic and acidic residues" evidence="1">
    <location>
        <begin position="146"/>
        <end position="158"/>
    </location>
</feature>
<feature type="region of interest" description="Disordered" evidence="1">
    <location>
        <begin position="1"/>
        <end position="96"/>
    </location>
</feature>
<dbReference type="AlphaFoldDB" id="A0AAJ0LWC7"/>
<feature type="compositionally biased region" description="Polar residues" evidence="1">
    <location>
        <begin position="27"/>
        <end position="44"/>
    </location>
</feature>
<evidence type="ECO:0000313" key="3">
    <source>
        <dbReference type="Proteomes" id="UP001271007"/>
    </source>
</evidence>
<name>A0AAJ0LWC7_9PEZI</name>
<reference evidence="2" key="1">
    <citation type="submission" date="2023-04" db="EMBL/GenBank/DDBJ databases">
        <title>Black Yeasts Isolated from many extreme environments.</title>
        <authorList>
            <person name="Coleine C."/>
            <person name="Stajich J.E."/>
            <person name="Selbmann L."/>
        </authorList>
    </citation>
    <scope>NUCLEOTIDE SEQUENCE</scope>
    <source>
        <strain evidence="2">CCFEE 5312</strain>
    </source>
</reference>
<comment type="caution">
    <text evidence="2">The sequence shown here is derived from an EMBL/GenBank/DDBJ whole genome shotgun (WGS) entry which is preliminary data.</text>
</comment>
<proteinExistence type="predicted"/>
<feature type="compositionally biased region" description="Polar residues" evidence="1">
    <location>
        <begin position="61"/>
        <end position="75"/>
    </location>
</feature>
<keyword evidence="3" id="KW-1185">Reference proteome</keyword>
<dbReference type="Proteomes" id="UP001271007">
    <property type="component" value="Unassembled WGS sequence"/>
</dbReference>
<sequence>MDKLKQIFSPGSAQEDEVKYGSAGGSHDSSAPQLQTDPDAQNKSHGIGRQILNPQGEKYSEQSYGRTASVGNDVQQPPPAGTLQTQHEVEKNNQGGVLRQVLNPSGEKYSELGHDTTTAVGSAAQPALPGSNPSNSAALPISNTLETDHEAEKKDQGGELRQILFVPLSDSTLVTES</sequence>
<accession>A0AAJ0LWC7</accession>
<dbReference type="EMBL" id="JAWDJX010000003">
    <property type="protein sequence ID" value="KAK3057541.1"/>
    <property type="molecule type" value="Genomic_DNA"/>
</dbReference>